<protein>
    <submittedName>
        <fullName evidence="1">Aromatic amino acid exporter</fullName>
    </submittedName>
</protein>
<sequence length="60" mass="6465">MQIRSERAATMCGLVAILLWSTAAGLIRGVSEQFGPLGGAAMICNMSRISCIELPPRMQR</sequence>
<dbReference type="EMBL" id="LR590482">
    <property type="protein sequence ID" value="VTQ99721.1"/>
    <property type="molecule type" value="Genomic_DNA"/>
</dbReference>
<evidence type="ECO:0000313" key="1">
    <source>
        <dbReference type="EMBL" id="VTQ99721.1"/>
    </source>
</evidence>
<evidence type="ECO:0000313" key="2">
    <source>
        <dbReference type="Proteomes" id="UP000306562"/>
    </source>
</evidence>
<proteinExistence type="predicted"/>
<organism evidence="1 2">
    <name type="scientific">Pseudomonas synxantha</name>
    <dbReference type="NCBI Taxonomy" id="47883"/>
    <lineage>
        <taxon>Bacteria</taxon>
        <taxon>Pseudomonadati</taxon>
        <taxon>Pseudomonadota</taxon>
        <taxon>Gammaproteobacteria</taxon>
        <taxon>Pseudomonadales</taxon>
        <taxon>Pseudomonadaceae</taxon>
        <taxon>Pseudomonas</taxon>
    </lineage>
</organism>
<accession>A0AAX3I6X8</accession>
<reference evidence="1 2" key="1">
    <citation type="submission" date="2019-05" db="EMBL/GenBank/DDBJ databases">
        <authorList>
            <consortium name="Pathogen Informatics"/>
        </authorList>
    </citation>
    <scope>NUCLEOTIDE SEQUENCE [LARGE SCALE GENOMIC DNA]</scope>
    <source>
        <strain evidence="1 2">NCTC10696</strain>
    </source>
</reference>
<dbReference type="Proteomes" id="UP000306562">
    <property type="component" value="Chromosome"/>
</dbReference>
<dbReference type="AlphaFoldDB" id="A0AAX3I6X8"/>
<gene>
    <name evidence="1" type="primary">yddG</name>
    <name evidence="1" type="ORF">NCTC10696_02848</name>
</gene>
<name>A0AAX3I6X8_9PSED</name>